<comment type="caution">
    <text evidence="1">The sequence shown here is derived from an EMBL/GenBank/DDBJ whole genome shotgun (WGS) entry which is preliminary data.</text>
</comment>
<sequence length="224" mass="23856">GDVHGMSGISRTHTNINAGSKTVPPMHTRTGHSTHPNESQTVTPRSESPEHDIPGSASPDAGRTSTSSARNFHPTPSEFSGARAGTSDTRFDQQYATHAQGQLAYGTPAVNDHGYGDKTATMEPSTVGQAPKDVSIPPLQHHSSGPTYMEQAQALPGQAYDAASHAATSAMAAVGLGGQEQEQPKKEHEPHKKEDPRVDRLSDRMVEEFMRARMNTGNLGKAVE</sequence>
<organism evidence="1 2">
    <name type="scientific">Coniosporium uncinatum</name>
    <dbReference type="NCBI Taxonomy" id="93489"/>
    <lineage>
        <taxon>Eukaryota</taxon>
        <taxon>Fungi</taxon>
        <taxon>Dikarya</taxon>
        <taxon>Ascomycota</taxon>
        <taxon>Pezizomycotina</taxon>
        <taxon>Dothideomycetes</taxon>
        <taxon>Dothideomycetes incertae sedis</taxon>
        <taxon>Coniosporium</taxon>
    </lineage>
</organism>
<evidence type="ECO:0000313" key="1">
    <source>
        <dbReference type="EMBL" id="KAK3077328.1"/>
    </source>
</evidence>
<keyword evidence="2" id="KW-1185">Reference proteome</keyword>
<accession>A0ACC3DLF2</accession>
<dbReference type="EMBL" id="JAWDJW010002974">
    <property type="protein sequence ID" value="KAK3077328.1"/>
    <property type="molecule type" value="Genomic_DNA"/>
</dbReference>
<evidence type="ECO:0000313" key="2">
    <source>
        <dbReference type="Proteomes" id="UP001186974"/>
    </source>
</evidence>
<feature type="non-terminal residue" evidence="1">
    <location>
        <position position="1"/>
    </location>
</feature>
<dbReference type="Proteomes" id="UP001186974">
    <property type="component" value="Unassembled WGS sequence"/>
</dbReference>
<name>A0ACC3DLF2_9PEZI</name>
<gene>
    <name evidence="1" type="ORF">LTS18_010568</name>
</gene>
<protein>
    <submittedName>
        <fullName evidence="1">Uncharacterized protein</fullName>
    </submittedName>
</protein>
<reference evidence="1" key="1">
    <citation type="submission" date="2024-09" db="EMBL/GenBank/DDBJ databases">
        <title>Black Yeasts Isolated from many extreme environments.</title>
        <authorList>
            <person name="Coleine C."/>
            <person name="Stajich J.E."/>
            <person name="Selbmann L."/>
        </authorList>
    </citation>
    <scope>NUCLEOTIDE SEQUENCE</scope>
    <source>
        <strain evidence="1">CCFEE 5737</strain>
    </source>
</reference>
<proteinExistence type="predicted"/>